<evidence type="ECO:0000256" key="6">
    <source>
        <dbReference type="ARBA" id="ARBA00023157"/>
    </source>
</evidence>
<dbReference type="GO" id="GO:0005179">
    <property type="term" value="F:hormone activity"/>
    <property type="evidence" value="ECO:0007669"/>
    <property type="project" value="UniProtKB-KW"/>
</dbReference>
<gene>
    <name evidence="10" type="ORF">Bca52824_067644</name>
</gene>
<dbReference type="InterPro" id="IPR008801">
    <property type="entry name" value="RALF"/>
</dbReference>
<protein>
    <submittedName>
        <fullName evidence="10">Uncharacterized protein</fullName>
    </submittedName>
</protein>
<keyword evidence="3" id="KW-0964">Secreted</keyword>
<evidence type="ECO:0000256" key="1">
    <source>
        <dbReference type="ARBA" id="ARBA00004613"/>
    </source>
</evidence>
<proteinExistence type="inferred from homology"/>
<comment type="caution">
    <text evidence="10">The sequence shown here is derived from an EMBL/GenBank/DDBJ whole genome shotgun (WGS) entry which is preliminary data.</text>
</comment>
<evidence type="ECO:0000313" key="11">
    <source>
        <dbReference type="Proteomes" id="UP000886595"/>
    </source>
</evidence>
<feature type="chain" id="PRO_5036494876" evidence="9">
    <location>
        <begin position="31"/>
        <end position="84"/>
    </location>
</feature>
<dbReference type="PANTHER" id="PTHR34270">
    <property type="entry name" value="PROTEIN RALF-LIKE 15-RELATED"/>
    <property type="match status" value="1"/>
</dbReference>
<dbReference type="AlphaFoldDB" id="A0A8X7UC23"/>
<evidence type="ECO:0000256" key="9">
    <source>
        <dbReference type="SAM" id="SignalP"/>
    </source>
</evidence>
<accession>A0A8X7UC23</accession>
<evidence type="ECO:0000256" key="4">
    <source>
        <dbReference type="ARBA" id="ARBA00022702"/>
    </source>
</evidence>
<keyword evidence="6" id="KW-1015">Disulfide bond</keyword>
<dbReference type="EMBL" id="JAAMPC010000013">
    <property type="protein sequence ID" value="KAG2273089.1"/>
    <property type="molecule type" value="Genomic_DNA"/>
</dbReference>
<reference evidence="10 11" key="1">
    <citation type="submission" date="2020-02" db="EMBL/GenBank/DDBJ databases">
        <authorList>
            <person name="Ma Q."/>
            <person name="Huang Y."/>
            <person name="Song X."/>
            <person name="Pei D."/>
        </authorList>
    </citation>
    <scope>NUCLEOTIDE SEQUENCE [LARGE SCALE GENOMIC DNA]</scope>
    <source>
        <strain evidence="10">Sxm20200214</strain>
        <tissue evidence="10">Leaf</tissue>
    </source>
</reference>
<keyword evidence="4" id="KW-0372">Hormone</keyword>
<evidence type="ECO:0000256" key="5">
    <source>
        <dbReference type="ARBA" id="ARBA00022729"/>
    </source>
</evidence>
<comment type="subcellular location">
    <subcellularLocation>
        <location evidence="1">Secreted</location>
    </subcellularLocation>
</comment>
<dbReference type="PROSITE" id="PS51257">
    <property type="entry name" value="PROKAR_LIPOPROTEIN"/>
    <property type="match status" value="1"/>
</dbReference>
<feature type="region of interest" description="Disordered" evidence="8">
    <location>
        <begin position="49"/>
        <end position="84"/>
    </location>
</feature>
<dbReference type="OrthoDB" id="1086468at2759"/>
<dbReference type="PANTHER" id="PTHR34270:SF3">
    <property type="entry name" value="PROTEIN RALF-LIKE 16-RELATED"/>
    <property type="match status" value="1"/>
</dbReference>
<comment type="similarity">
    <text evidence="2">Belongs to the plant rapid alkalinization factor (RALF) family.</text>
</comment>
<organism evidence="10 11">
    <name type="scientific">Brassica carinata</name>
    <name type="common">Ethiopian mustard</name>
    <name type="synonym">Abyssinian cabbage</name>
    <dbReference type="NCBI Taxonomy" id="52824"/>
    <lineage>
        <taxon>Eukaryota</taxon>
        <taxon>Viridiplantae</taxon>
        <taxon>Streptophyta</taxon>
        <taxon>Embryophyta</taxon>
        <taxon>Tracheophyta</taxon>
        <taxon>Spermatophyta</taxon>
        <taxon>Magnoliopsida</taxon>
        <taxon>eudicotyledons</taxon>
        <taxon>Gunneridae</taxon>
        <taxon>Pentapetalae</taxon>
        <taxon>rosids</taxon>
        <taxon>malvids</taxon>
        <taxon>Brassicales</taxon>
        <taxon>Brassicaceae</taxon>
        <taxon>Brassiceae</taxon>
        <taxon>Brassica</taxon>
    </lineage>
</organism>
<evidence type="ECO:0000256" key="2">
    <source>
        <dbReference type="ARBA" id="ARBA00009178"/>
    </source>
</evidence>
<evidence type="ECO:0000256" key="3">
    <source>
        <dbReference type="ARBA" id="ARBA00022525"/>
    </source>
</evidence>
<feature type="signal peptide" evidence="9">
    <location>
        <begin position="1"/>
        <end position="30"/>
    </location>
</feature>
<dbReference type="Proteomes" id="UP000886595">
    <property type="component" value="Unassembled WGS sequence"/>
</dbReference>
<comment type="function">
    <text evidence="7">Cell signaling peptide that may regulate plant stress, growth, and development. Mediates a rapid alkalinization of extracellular space by mediating a transient increase in the cytoplasmic Ca(2+) concentration leading to a calcium-dependent signaling events through a cell surface receptor and a concomitant activation of some intracellular mitogen-activated protein kinases.</text>
</comment>
<evidence type="ECO:0000256" key="8">
    <source>
        <dbReference type="SAM" id="MobiDB-lite"/>
    </source>
</evidence>
<dbReference type="GO" id="GO:0040008">
    <property type="term" value="P:regulation of growth"/>
    <property type="evidence" value="ECO:0007669"/>
    <property type="project" value="UniProtKB-ARBA"/>
</dbReference>
<keyword evidence="11" id="KW-1185">Reference proteome</keyword>
<dbReference type="GO" id="GO:0005576">
    <property type="term" value="C:extracellular region"/>
    <property type="evidence" value="ECO:0007669"/>
    <property type="project" value="UniProtKB-SubCell"/>
</dbReference>
<evidence type="ECO:0000313" key="10">
    <source>
        <dbReference type="EMBL" id="KAG2273089.1"/>
    </source>
</evidence>
<sequence length="84" mass="9117">MSNLKGTSRVMVVAILIAACVFMNSNTAAGTYIRYPPISGGDSPRCDPKYPRTCRPRQPANPYNRGCPKDGCRDAPPHPPTINI</sequence>
<name>A0A8X7UC23_BRACI</name>
<keyword evidence="5 9" id="KW-0732">Signal</keyword>
<evidence type="ECO:0000256" key="7">
    <source>
        <dbReference type="ARBA" id="ARBA00037228"/>
    </source>
</evidence>
<feature type="compositionally biased region" description="Basic and acidic residues" evidence="8">
    <location>
        <begin position="67"/>
        <end position="76"/>
    </location>
</feature>
<dbReference type="Pfam" id="PF05498">
    <property type="entry name" value="RALF"/>
    <property type="match status" value="1"/>
</dbReference>